<dbReference type="PROSITE" id="PS50293">
    <property type="entry name" value="TPR_REGION"/>
    <property type="match status" value="1"/>
</dbReference>
<keyword evidence="1" id="KW-0802">TPR repeat</keyword>
<dbReference type="InterPro" id="IPR011990">
    <property type="entry name" value="TPR-like_helical_dom_sf"/>
</dbReference>
<dbReference type="PANTHER" id="PTHR44216:SF3">
    <property type="entry name" value="PROTEIN O-MANNOSYL-TRANSFERASE TMTC2"/>
    <property type="match status" value="1"/>
</dbReference>
<gene>
    <name evidence="2" type="ORF">ANN_04827</name>
</gene>
<dbReference type="Pfam" id="PF00515">
    <property type="entry name" value="TPR_1"/>
    <property type="match status" value="1"/>
</dbReference>
<comment type="caution">
    <text evidence="2">The sequence shown here is derived from an EMBL/GenBank/DDBJ whole genome shotgun (WGS) entry which is preliminary data.</text>
</comment>
<dbReference type="Pfam" id="PF13181">
    <property type="entry name" value="TPR_8"/>
    <property type="match status" value="1"/>
</dbReference>
<evidence type="ECO:0000313" key="2">
    <source>
        <dbReference type="EMBL" id="KAJ4443177.1"/>
    </source>
</evidence>
<accession>A0ABQ8TBK1</accession>
<evidence type="ECO:0000313" key="3">
    <source>
        <dbReference type="Proteomes" id="UP001148838"/>
    </source>
</evidence>
<dbReference type="PROSITE" id="PS50005">
    <property type="entry name" value="TPR"/>
    <property type="match status" value="1"/>
</dbReference>
<sequence>MRTVDKYRYKYPRRRHPAHTIFLRLFQRLREGGYVLPNYNSISTQLFLLITFDSVISGPWFLSQIVTLSYNDRVNCIIFTIIAGQFLTELERHAEAAAQYVRAVELAPQQYDLVLSAATALRHAGHKQRAEHFYRRAAELKPQEARSHLNLGAMLHLNGKFMEAASCYREALRLQPDDVTTLTNLHKLYNLLGKRGTT</sequence>
<dbReference type="SMART" id="SM00028">
    <property type="entry name" value="TPR"/>
    <property type="match status" value="3"/>
</dbReference>
<dbReference type="SUPFAM" id="SSF48452">
    <property type="entry name" value="TPR-like"/>
    <property type="match status" value="1"/>
</dbReference>
<dbReference type="InterPro" id="IPR052384">
    <property type="entry name" value="TMTC_O-mannosyltransferase"/>
</dbReference>
<dbReference type="InterPro" id="IPR019734">
    <property type="entry name" value="TPR_rpt"/>
</dbReference>
<reference evidence="2 3" key="1">
    <citation type="journal article" date="2022" name="Allergy">
        <title>Genome assembly and annotation of Periplaneta americana reveal a comprehensive cockroach allergen profile.</title>
        <authorList>
            <person name="Wang L."/>
            <person name="Xiong Q."/>
            <person name="Saelim N."/>
            <person name="Wang L."/>
            <person name="Nong W."/>
            <person name="Wan A.T."/>
            <person name="Shi M."/>
            <person name="Liu X."/>
            <person name="Cao Q."/>
            <person name="Hui J.H.L."/>
            <person name="Sookrung N."/>
            <person name="Leung T.F."/>
            <person name="Tungtrongchitr A."/>
            <person name="Tsui S.K.W."/>
        </authorList>
    </citation>
    <scope>NUCLEOTIDE SEQUENCE [LARGE SCALE GENOMIC DNA]</scope>
    <source>
        <strain evidence="2">PWHHKU_190912</strain>
    </source>
</reference>
<proteinExistence type="predicted"/>
<dbReference type="PANTHER" id="PTHR44216">
    <property type="entry name" value="PROTEIN O-MANNOSYL-TRANSFERASE TMTC2"/>
    <property type="match status" value="1"/>
</dbReference>
<name>A0ABQ8TBK1_PERAM</name>
<dbReference type="EMBL" id="JAJSOF020000013">
    <property type="protein sequence ID" value="KAJ4443177.1"/>
    <property type="molecule type" value="Genomic_DNA"/>
</dbReference>
<feature type="repeat" description="TPR" evidence="1">
    <location>
        <begin position="145"/>
        <end position="178"/>
    </location>
</feature>
<dbReference type="Proteomes" id="UP001148838">
    <property type="component" value="Unassembled WGS sequence"/>
</dbReference>
<protein>
    <submittedName>
        <fullName evidence="2">Uncharacterized protein</fullName>
    </submittedName>
</protein>
<organism evidence="2 3">
    <name type="scientific">Periplaneta americana</name>
    <name type="common">American cockroach</name>
    <name type="synonym">Blatta americana</name>
    <dbReference type="NCBI Taxonomy" id="6978"/>
    <lineage>
        <taxon>Eukaryota</taxon>
        <taxon>Metazoa</taxon>
        <taxon>Ecdysozoa</taxon>
        <taxon>Arthropoda</taxon>
        <taxon>Hexapoda</taxon>
        <taxon>Insecta</taxon>
        <taxon>Pterygota</taxon>
        <taxon>Neoptera</taxon>
        <taxon>Polyneoptera</taxon>
        <taxon>Dictyoptera</taxon>
        <taxon>Blattodea</taxon>
        <taxon>Blattoidea</taxon>
        <taxon>Blattidae</taxon>
        <taxon>Blattinae</taxon>
        <taxon>Periplaneta</taxon>
    </lineage>
</organism>
<keyword evidence="3" id="KW-1185">Reference proteome</keyword>
<evidence type="ECO:0000256" key="1">
    <source>
        <dbReference type="PROSITE-ProRule" id="PRU00339"/>
    </source>
</evidence>
<dbReference type="Gene3D" id="1.25.40.10">
    <property type="entry name" value="Tetratricopeptide repeat domain"/>
    <property type="match status" value="1"/>
</dbReference>